<keyword evidence="8 15" id="KW-1133">Transmembrane helix</keyword>
<dbReference type="GO" id="GO:0005634">
    <property type="term" value="C:nucleus"/>
    <property type="evidence" value="ECO:0007669"/>
    <property type="project" value="UniProtKB-SubCell"/>
</dbReference>
<dbReference type="GO" id="GO:0006355">
    <property type="term" value="P:regulation of DNA-templated transcription"/>
    <property type="evidence" value="ECO:0007669"/>
    <property type="project" value="InterPro"/>
</dbReference>
<organism evidence="17 18">
    <name type="scientific">Prunus yedoensis var. nudiflora</name>
    <dbReference type="NCBI Taxonomy" id="2094558"/>
    <lineage>
        <taxon>Eukaryota</taxon>
        <taxon>Viridiplantae</taxon>
        <taxon>Streptophyta</taxon>
        <taxon>Embryophyta</taxon>
        <taxon>Tracheophyta</taxon>
        <taxon>Spermatophyta</taxon>
        <taxon>Magnoliopsida</taxon>
        <taxon>eudicotyledons</taxon>
        <taxon>Gunneridae</taxon>
        <taxon>Pentapetalae</taxon>
        <taxon>rosids</taxon>
        <taxon>fabids</taxon>
        <taxon>Rosales</taxon>
        <taxon>Rosaceae</taxon>
        <taxon>Amygdaloideae</taxon>
        <taxon>Amygdaleae</taxon>
        <taxon>Prunus</taxon>
    </lineage>
</organism>
<evidence type="ECO:0000256" key="7">
    <source>
        <dbReference type="ARBA" id="ARBA00022737"/>
    </source>
</evidence>
<comment type="caution">
    <text evidence="17">The sequence shown here is derived from an EMBL/GenBank/DDBJ whole genome shotgun (WGS) entry which is preliminary data.</text>
</comment>
<dbReference type="InterPro" id="IPR000109">
    <property type="entry name" value="POT_fam"/>
</dbReference>
<dbReference type="AlphaFoldDB" id="A0A314UYD8"/>
<feature type="region of interest" description="Disordered" evidence="14">
    <location>
        <begin position="556"/>
        <end position="575"/>
    </location>
</feature>
<dbReference type="InterPro" id="IPR009057">
    <property type="entry name" value="Homeodomain-like_sf"/>
</dbReference>
<evidence type="ECO:0000256" key="9">
    <source>
        <dbReference type="ARBA" id="ARBA00023125"/>
    </source>
</evidence>
<keyword evidence="18" id="KW-1185">Reference proteome</keyword>
<feature type="transmembrane region" description="Helical" evidence="15">
    <location>
        <begin position="198"/>
        <end position="217"/>
    </location>
</feature>
<dbReference type="Gene3D" id="1.50.40.10">
    <property type="entry name" value="Mitochondrial carrier domain"/>
    <property type="match status" value="1"/>
</dbReference>
<dbReference type="InterPro" id="IPR036259">
    <property type="entry name" value="MFS_trans_sf"/>
</dbReference>
<proteinExistence type="inferred from homology"/>
<keyword evidence="12" id="KW-0539">Nucleus</keyword>
<accession>A0A314UYD8</accession>
<feature type="transmembrane region" description="Helical" evidence="15">
    <location>
        <begin position="386"/>
        <end position="403"/>
    </location>
</feature>
<evidence type="ECO:0000256" key="12">
    <source>
        <dbReference type="ARBA" id="ARBA00023242"/>
    </source>
</evidence>
<dbReference type="SUPFAM" id="SSF103473">
    <property type="entry name" value="MFS general substrate transporter"/>
    <property type="match status" value="1"/>
</dbReference>
<feature type="compositionally biased region" description="Polar residues" evidence="14">
    <location>
        <begin position="678"/>
        <end position="697"/>
    </location>
</feature>
<dbReference type="InterPro" id="IPR002067">
    <property type="entry name" value="MCP"/>
</dbReference>
<comment type="similarity">
    <text evidence="3">Belongs to the major facilitator superfamily. Proton-dependent oligopeptide transporter (POT/PTR) (TC 2.A.17) family.</text>
</comment>
<keyword evidence="5" id="KW-0813">Transport</keyword>
<feature type="domain" description="POX" evidence="16">
    <location>
        <begin position="529"/>
        <end position="651"/>
    </location>
</feature>
<keyword evidence="7" id="KW-0677">Repeat</keyword>
<reference evidence="17 18" key="1">
    <citation type="submission" date="2018-02" db="EMBL/GenBank/DDBJ databases">
        <title>Draft genome of wild Prunus yedoensis var. nudiflora.</title>
        <authorList>
            <person name="Baek S."/>
            <person name="Kim J.-H."/>
            <person name="Choi K."/>
            <person name="Kim G.-B."/>
            <person name="Cho A."/>
            <person name="Jang H."/>
            <person name="Shin C.-H."/>
            <person name="Yu H.-J."/>
            <person name="Mun J.-H."/>
        </authorList>
    </citation>
    <scope>NUCLEOTIDE SEQUENCE [LARGE SCALE GENOMIC DNA]</scope>
    <source>
        <strain evidence="18">cv. Jeju island</strain>
        <tissue evidence="17">Leaf</tissue>
    </source>
</reference>
<dbReference type="Gene3D" id="1.10.10.60">
    <property type="entry name" value="Homeodomain-like"/>
    <property type="match status" value="1"/>
</dbReference>
<comment type="similarity">
    <text evidence="4">Belongs to the TALE/BELL homeobox family.</text>
</comment>
<feature type="transmembrane region" description="Helical" evidence="15">
    <location>
        <begin position="85"/>
        <end position="106"/>
    </location>
</feature>
<dbReference type="InterPro" id="IPR023395">
    <property type="entry name" value="MCP_dom_sf"/>
</dbReference>
<feature type="region of interest" description="Disordered" evidence="14">
    <location>
        <begin position="670"/>
        <end position="700"/>
    </location>
</feature>
<dbReference type="Pfam" id="PF00153">
    <property type="entry name" value="Mito_carr"/>
    <property type="match status" value="3"/>
</dbReference>
<evidence type="ECO:0000256" key="6">
    <source>
        <dbReference type="ARBA" id="ARBA00022692"/>
    </source>
</evidence>
<dbReference type="GO" id="GO:0003677">
    <property type="term" value="F:DNA binding"/>
    <property type="evidence" value="ECO:0007669"/>
    <property type="project" value="UniProtKB-KW"/>
</dbReference>
<keyword evidence="11" id="KW-0371">Homeobox</keyword>
<feature type="transmembrane region" description="Helical" evidence="15">
    <location>
        <begin position="223"/>
        <end position="243"/>
    </location>
</feature>
<evidence type="ECO:0000256" key="8">
    <source>
        <dbReference type="ARBA" id="ARBA00022989"/>
    </source>
</evidence>
<dbReference type="OrthoDB" id="8904098at2759"/>
<evidence type="ECO:0000256" key="13">
    <source>
        <dbReference type="PROSITE-ProRule" id="PRU00282"/>
    </source>
</evidence>
<keyword evidence="10 13" id="KW-0472">Membrane</keyword>
<evidence type="ECO:0000256" key="5">
    <source>
        <dbReference type="ARBA" id="ARBA00022448"/>
    </source>
</evidence>
<protein>
    <submittedName>
        <fullName evidence="17">Protein NRT1/ PTR FAMILY 5.6</fullName>
    </submittedName>
</protein>
<evidence type="ECO:0000256" key="15">
    <source>
        <dbReference type="SAM" id="Phobius"/>
    </source>
</evidence>
<gene>
    <name evidence="17" type="ORF">Pyn_31595</name>
</gene>
<dbReference type="CDD" id="cd00086">
    <property type="entry name" value="homeodomain"/>
    <property type="match status" value="1"/>
</dbReference>
<dbReference type="InterPro" id="IPR008422">
    <property type="entry name" value="KN_HD"/>
</dbReference>
<feature type="transmembrane region" description="Helical" evidence="15">
    <location>
        <begin position="341"/>
        <end position="366"/>
    </location>
</feature>
<dbReference type="InterPro" id="IPR006563">
    <property type="entry name" value="POX_dom"/>
</dbReference>
<dbReference type="GO" id="GO:0016020">
    <property type="term" value="C:membrane"/>
    <property type="evidence" value="ECO:0007669"/>
    <property type="project" value="UniProtKB-SubCell"/>
</dbReference>
<evidence type="ECO:0000256" key="10">
    <source>
        <dbReference type="ARBA" id="ARBA00023136"/>
    </source>
</evidence>
<evidence type="ECO:0000313" key="18">
    <source>
        <dbReference type="Proteomes" id="UP000250321"/>
    </source>
</evidence>
<evidence type="ECO:0000313" key="17">
    <source>
        <dbReference type="EMBL" id="PQM41898.1"/>
    </source>
</evidence>
<feature type="transmembrane region" description="Helical" evidence="15">
    <location>
        <begin position="112"/>
        <end position="133"/>
    </location>
</feature>
<evidence type="ECO:0000256" key="11">
    <source>
        <dbReference type="ARBA" id="ARBA00023155"/>
    </source>
</evidence>
<feature type="transmembrane region" description="Helical" evidence="15">
    <location>
        <begin position="464"/>
        <end position="485"/>
    </location>
</feature>
<dbReference type="PROSITE" id="PS50920">
    <property type="entry name" value="SOLCAR"/>
    <property type="match status" value="3"/>
</dbReference>
<dbReference type="InterPro" id="IPR018108">
    <property type="entry name" value="MCP_transmembrane"/>
</dbReference>
<evidence type="ECO:0000256" key="3">
    <source>
        <dbReference type="ARBA" id="ARBA00005982"/>
    </source>
</evidence>
<dbReference type="GO" id="GO:0022857">
    <property type="term" value="F:transmembrane transporter activity"/>
    <property type="evidence" value="ECO:0007669"/>
    <property type="project" value="InterPro"/>
</dbReference>
<dbReference type="PRINTS" id="PR00926">
    <property type="entry name" value="MITOCARRIER"/>
</dbReference>
<feature type="transmembrane region" description="Helical" evidence="15">
    <location>
        <begin position="497"/>
        <end position="518"/>
    </location>
</feature>
<keyword evidence="9" id="KW-0238">DNA-binding</keyword>
<name>A0A314UYD8_PRUYE</name>
<dbReference type="Gene3D" id="1.20.1250.20">
    <property type="entry name" value="MFS general substrate transporter like domains"/>
    <property type="match status" value="1"/>
</dbReference>
<dbReference type="SMART" id="SM00574">
    <property type="entry name" value="POX"/>
    <property type="match status" value="1"/>
</dbReference>
<dbReference type="Pfam" id="PF05920">
    <property type="entry name" value="Homeobox_KN"/>
    <property type="match status" value="1"/>
</dbReference>
<dbReference type="Pfam" id="PF00854">
    <property type="entry name" value="PTR2"/>
    <property type="match status" value="1"/>
</dbReference>
<evidence type="ECO:0000256" key="4">
    <source>
        <dbReference type="ARBA" id="ARBA00006454"/>
    </source>
</evidence>
<dbReference type="PANTHER" id="PTHR11654">
    <property type="entry name" value="OLIGOPEPTIDE TRANSPORTER-RELATED"/>
    <property type="match status" value="1"/>
</dbReference>
<evidence type="ECO:0000256" key="14">
    <source>
        <dbReference type="SAM" id="MobiDB-lite"/>
    </source>
</evidence>
<dbReference type="SUPFAM" id="SSF46689">
    <property type="entry name" value="Homeodomain-like"/>
    <property type="match status" value="1"/>
</dbReference>
<sequence>MEPEMEKRRGETNTNRDDENWVYDSSVDYKGRVPLRASTGVWKASLFIITIEFSERLSYFGIATNLISYLTQVIHQDIKTAAKNVNFWAGVTTIMPLIGGFLADAYTGRFNMVLFSSLIYIMGLSLLTMSQFIPSLKPCNTKMCLEPRKIHEVVLFIALYCISVGTGGHKPCLQSFGADQFDDDHLEERKKKMSYFNWWNFALCCGLLLGVTVIVYVQDYVSWGVADLILTITMAITIVTFYMGKACYRYRVPEGSPLIPMLQVLVAAIRKRNLPNPSSPALLFEVPESQKHCQGRLLLHTNRLRFLDKAAIIEEHVSTSYEQKHNPWRLTTLTKVEEVKLILNIIPIWLTSLTFGVCLAQAPTFFVKQAATMNLNITDNFKIPPASIYSLGAIAMLISVTVYDKILVPILRKATGNERGINILQRIGFGMIFSVMAMSAAALVERRRLKADEPQSMSVFWLAPQYIILGLGDGFTLVGLQEYFYDQVPDSMRSLGIAFYLSVIGVGSFISSFLIMAVDHVTEKKIGSSGPVHGLRFSTEALRFLKPAQQLLEDFCGSGRSDSNPPPPNYLSGRVKDPITEDRVDVQLKNSRLTIMLEEVYKKYKLYCQQMESVVASFETIDGLGDAAPYISFAIKAILKHFGCLKNAILDKLQTRGKKPLADDFGLVKNEARGSSDGGQNPSHLSLTNNPHQSASRCQRGLPEHAVAVLRTWLFEHFLHPYPSDSEKQMLAQQTGLSRTQGILGHTEMQTEARVGVVVEGGQRALNTGHGGVAVEGGVRTLAQSLPQKQPKPLHQQSQIGTVSQLLAGGVAGALSKTCTAPLARLTILFQVQGMHSDVATLRKASIWREASRIAGEEGFRAFWKGNLVTIAHRLPYSSVNFYAYEHYKKGELEYRPLRTFCGGGLAGITAASVTYPLDLVRTRLAAQTNVMYYKGIWQTLRTISRDEGLFGLYKGLGATLLGVGPSIAISFSVYETLRASWQSHRWLLYQLIQQILGLNAHDSTVLVSLACGSLSGIASSTATFPLDLVRRRKQLEGAGGRARVYTTGLFGTFKQIFRTEGLRGLYRGILPEYYKVVPGVGICFMTYETLKMLLADVSAGL</sequence>
<feature type="repeat" description="Solcar" evidence="13">
    <location>
        <begin position="895"/>
        <end position="981"/>
    </location>
</feature>
<evidence type="ECO:0000256" key="2">
    <source>
        <dbReference type="ARBA" id="ARBA00004141"/>
    </source>
</evidence>
<comment type="subcellular location">
    <subcellularLocation>
        <location evidence="2">Membrane</location>
        <topology evidence="2">Multi-pass membrane protein</topology>
    </subcellularLocation>
    <subcellularLocation>
        <location evidence="1">Nucleus</location>
    </subcellularLocation>
</comment>
<dbReference type="SUPFAM" id="SSF103506">
    <property type="entry name" value="Mitochondrial carrier"/>
    <property type="match status" value="1"/>
</dbReference>
<evidence type="ECO:0000256" key="1">
    <source>
        <dbReference type="ARBA" id="ARBA00004123"/>
    </source>
</evidence>
<feature type="transmembrane region" description="Helical" evidence="15">
    <location>
        <begin position="423"/>
        <end position="444"/>
    </location>
</feature>
<dbReference type="EMBL" id="PJQY01002901">
    <property type="protein sequence ID" value="PQM41898.1"/>
    <property type="molecule type" value="Genomic_DNA"/>
</dbReference>
<evidence type="ECO:0000259" key="16">
    <source>
        <dbReference type="SMART" id="SM00574"/>
    </source>
</evidence>
<keyword evidence="6 13" id="KW-0812">Transmembrane</keyword>
<dbReference type="InterPro" id="IPR001356">
    <property type="entry name" value="HD"/>
</dbReference>
<feature type="repeat" description="Solcar" evidence="13">
    <location>
        <begin position="1004"/>
        <end position="1094"/>
    </location>
</feature>
<dbReference type="Proteomes" id="UP000250321">
    <property type="component" value="Unassembled WGS sequence"/>
</dbReference>
<feature type="repeat" description="Solcar" evidence="13">
    <location>
        <begin position="800"/>
        <end position="891"/>
    </location>
</feature>
<dbReference type="Pfam" id="PF07526">
    <property type="entry name" value="POX"/>
    <property type="match status" value="1"/>
</dbReference>